<dbReference type="CDD" id="cd06171">
    <property type="entry name" value="Sigma70_r4"/>
    <property type="match status" value="1"/>
</dbReference>
<dbReference type="SUPFAM" id="SSF88659">
    <property type="entry name" value="Sigma3 and sigma4 domains of RNA polymerase sigma factors"/>
    <property type="match status" value="1"/>
</dbReference>
<dbReference type="Pfam" id="PF08281">
    <property type="entry name" value="Sigma70_r4_2"/>
    <property type="match status" value="1"/>
</dbReference>
<dbReference type="InterPro" id="IPR013324">
    <property type="entry name" value="RNA_pol_sigma_r3/r4-like"/>
</dbReference>
<dbReference type="InterPro" id="IPR039425">
    <property type="entry name" value="RNA_pol_sigma-70-like"/>
</dbReference>
<dbReference type="InterPro" id="IPR036388">
    <property type="entry name" value="WH-like_DNA-bd_sf"/>
</dbReference>
<dbReference type="Gene3D" id="1.10.1740.10">
    <property type="match status" value="1"/>
</dbReference>
<dbReference type="EMBL" id="JAUJEB010000003">
    <property type="protein sequence ID" value="MDN5213627.1"/>
    <property type="molecule type" value="Genomic_DNA"/>
</dbReference>
<keyword evidence="4" id="KW-0804">Transcription</keyword>
<proteinExistence type="inferred from homology"/>
<evidence type="ECO:0000259" key="5">
    <source>
        <dbReference type="Pfam" id="PF04542"/>
    </source>
</evidence>
<keyword evidence="8" id="KW-1185">Reference proteome</keyword>
<dbReference type="NCBIfam" id="TIGR02985">
    <property type="entry name" value="Sig70_bacteroi1"/>
    <property type="match status" value="1"/>
</dbReference>
<evidence type="ECO:0000256" key="1">
    <source>
        <dbReference type="ARBA" id="ARBA00010641"/>
    </source>
</evidence>
<protein>
    <submittedName>
        <fullName evidence="7">RNA polymerase sigma-70 factor</fullName>
    </submittedName>
</protein>
<evidence type="ECO:0000259" key="6">
    <source>
        <dbReference type="Pfam" id="PF08281"/>
    </source>
</evidence>
<dbReference type="InterPro" id="IPR014284">
    <property type="entry name" value="RNA_pol_sigma-70_dom"/>
</dbReference>
<sequence>MITYIVSISFPDSINFELIFKENSSKQVSKFTRLSDEALNSLVNKGNDVAFRELFDRYWEKLYVAAYKVLGDEMVCEDIVQDIFLDLLVRSSGMNIENVKAYLYQAVRFQVAGHIKKLRFVDKRAEIIENHVFGNNIEEQISSGEVQSILDESISLLPNRCREVFCLSRFEDLSNKEIANKLGISVFTVETHMKKALKYLRKSLGPASLLMFLDLFLR</sequence>
<evidence type="ECO:0000256" key="3">
    <source>
        <dbReference type="ARBA" id="ARBA00023082"/>
    </source>
</evidence>
<name>A0ABT8L791_9BACT</name>
<comment type="similarity">
    <text evidence="1">Belongs to the sigma-70 factor family. ECF subfamily.</text>
</comment>
<feature type="domain" description="RNA polymerase sigma-70 region 2" evidence="5">
    <location>
        <begin position="54"/>
        <end position="119"/>
    </location>
</feature>
<dbReference type="InterPro" id="IPR014327">
    <property type="entry name" value="RNA_pol_sigma70_bacteroid"/>
</dbReference>
<gene>
    <name evidence="7" type="ORF">QQ020_16265</name>
</gene>
<evidence type="ECO:0000256" key="4">
    <source>
        <dbReference type="ARBA" id="ARBA00023163"/>
    </source>
</evidence>
<accession>A0ABT8L791</accession>
<evidence type="ECO:0000256" key="2">
    <source>
        <dbReference type="ARBA" id="ARBA00023015"/>
    </source>
</evidence>
<keyword evidence="2" id="KW-0805">Transcription regulation</keyword>
<dbReference type="InterPro" id="IPR013249">
    <property type="entry name" value="RNA_pol_sigma70_r4_t2"/>
</dbReference>
<dbReference type="PANTHER" id="PTHR43133">
    <property type="entry name" value="RNA POLYMERASE ECF-TYPE SIGMA FACTO"/>
    <property type="match status" value="1"/>
</dbReference>
<evidence type="ECO:0000313" key="8">
    <source>
        <dbReference type="Proteomes" id="UP001172083"/>
    </source>
</evidence>
<organism evidence="7 8">
    <name type="scientific">Agaribacillus aureus</name>
    <dbReference type="NCBI Taxonomy" id="3051825"/>
    <lineage>
        <taxon>Bacteria</taxon>
        <taxon>Pseudomonadati</taxon>
        <taxon>Bacteroidota</taxon>
        <taxon>Cytophagia</taxon>
        <taxon>Cytophagales</taxon>
        <taxon>Splendidivirgaceae</taxon>
        <taxon>Agaribacillus</taxon>
    </lineage>
</organism>
<dbReference type="Proteomes" id="UP001172083">
    <property type="component" value="Unassembled WGS sequence"/>
</dbReference>
<comment type="caution">
    <text evidence="7">The sequence shown here is derived from an EMBL/GenBank/DDBJ whole genome shotgun (WGS) entry which is preliminary data.</text>
</comment>
<dbReference type="Pfam" id="PF04542">
    <property type="entry name" value="Sigma70_r2"/>
    <property type="match status" value="1"/>
</dbReference>
<dbReference type="RefSeq" id="WP_346758964.1">
    <property type="nucleotide sequence ID" value="NZ_JAUJEB010000003.1"/>
</dbReference>
<keyword evidence="3" id="KW-0731">Sigma factor</keyword>
<feature type="domain" description="RNA polymerase sigma factor 70 region 4 type 2" evidence="6">
    <location>
        <begin position="149"/>
        <end position="200"/>
    </location>
</feature>
<dbReference type="NCBIfam" id="TIGR02937">
    <property type="entry name" value="sigma70-ECF"/>
    <property type="match status" value="1"/>
</dbReference>
<dbReference type="InterPro" id="IPR007627">
    <property type="entry name" value="RNA_pol_sigma70_r2"/>
</dbReference>
<dbReference type="PANTHER" id="PTHR43133:SF46">
    <property type="entry name" value="RNA POLYMERASE SIGMA-70 FACTOR ECF SUBFAMILY"/>
    <property type="match status" value="1"/>
</dbReference>
<dbReference type="Gene3D" id="1.10.10.10">
    <property type="entry name" value="Winged helix-like DNA-binding domain superfamily/Winged helix DNA-binding domain"/>
    <property type="match status" value="1"/>
</dbReference>
<dbReference type="SUPFAM" id="SSF88946">
    <property type="entry name" value="Sigma2 domain of RNA polymerase sigma factors"/>
    <property type="match status" value="1"/>
</dbReference>
<evidence type="ECO:0000313" key="7">
    <source>
        <dbReference type="EMBL" id="MDN5213627.1"/>
    </source>
</evidence>
<reference evidence="7" key="1">
    <citation type="submission" date="2023-06" db="EMBL/GenBank/DDBJ databases">
        <title>Genomic of Agaribacillus aureum.</title>
        <authorList>
            <person name="Wang G."/>
        </authorList>
    </citation>
    <scope>NUCLEOTIDE SEQUENCE</scope>
    <source>
        <strain evidence="7">BMA12</strain>
    </source>
</reference>
<dbReference type="InterPro" id="IPR013325">
    <property type="entry name" value="RNA_pol_sigma_r2"/>
</dbReference>